<dbReference type="AlphaFoldDB" id="A0A382K8F4"/>
<dbReference type="EMBL" id="UINC01078534">
    <property type="protein sequence ID" value="SVC19702.1"/>
    <property type="molecule type" value="Genomic_DNA"/>
</dbReference>
<feature type="non-terminal residue" evidence="1">
    <location>
        <position position="23"/>
    </location>
</feature>
<proteinExistence type="predicted"/>
<organism evidence="1">
    <name type="scientific">marine metagenome</name>
    <dbReference type="NCBI Taxonomy" id="408172"/>
    <lineage>
        <taxon>unclassified sequences</taxon>
        <taxon>metagenomes</taxon>
        <taxon>ecological metagenomes</taxon>
    </lineage>
</organism>
<evidence type="ECO:0000313" key="1">
    <source>
        <dbReference type="EMBL" id="SVC19702.1"/>
    </source>
</evidence>
<sequence length="23" mass="2746">MNDIIEQLRQCFQKIAIGSEFFD</sequence>
<accession>A0A382K8F4</accession>
<name>A0A382K8F4_9ZZZZ</name>
<gene>
    <name evidence="1" type="ORF">METZ01_LOCUS272556</name>
</gene>
<protein>
    <submittedName>
        <fullName evidence="1">Uncharacterized protein</fullName>
    </submittedName>
</protein>
<reference evidence="1" key="1">
    <citation type="submission" date="2018-05" db="EMBL/GenBank/DDBJ databases">
        <authorList>
            <person name="Lanie J.A."/>
            <person name="Ng W.-L."/>
            <person name="Kazmierczak K.M."/>
            <person name="Andrzejewski T.M."/>
            <person name="Davidsen T.M."/>
            <person name="Wayne K.J."/>
            <person name="Tettelin H."/>
            <person name="Glass J.I."/>
            <person name="Rusch D."/>
            <person name="Podicherti R."/>
            <person name="Tsui H.-C.T."/>
            <person name="Winkler M.E."/>
        </authorList>
    </citation>
    <scope>NUCLEOTIDE SEQUENCE</scope>
</reference>